<feature type="signal peptide" evidence="7">
    <location>
        <begin position="1"/>
        <end position="23"/>
    </location>
</feature>
<keyword evidence="3 6" id="KW-0479">Metal-binding</keyword>
<proteinExistence type="predicted"/>
<evidence type="ECO:0000313" key="9">
    <source>
        <dbReference type="EMBL" id="KIQ31517.1"/>
    </source>
</evidence>
<dbReference type="InterPro" id="IPR036909">
    <property type="entry name" value="Cyt_c-like_dom_sf"/>
</dbReference>
<feature type="domain" description="Cytochrome c" evidence="8">
    <location>
        <begin position="18"/>
        <end position="104"/>
    </location>
</feature>
<protein>
    <recommendedName>
        <fullName evidence="8">Cytochrome c domain-containing protein</fullName>
    </recommendedName>
</protein>
<gene>
    <name evidence="9" type="ORF">RT97_15205</name>
</gene>
<sequence length="104" mass="10924">MKNIAWSALPLIGLLACPLPAPASQALSQKYACVACHQAEAKTVGPSWKSIADKYRDGSKNADQLAARIKSGGSGLWGSLPMPPQSQVPDADLKALAGWVLDRP</sequence>
<keyword evidence="1" id="KW-0813">Transport</keyword>
<dbReference type="InterPro" id="IPR002324">
    <property type="entry name" value="Cyt_c_ID"/>
</dbReference>
<evidence type="ECO:0000259" key="8">
    <source>
        <dbReference type="PROSITE" id="PS51007"/>
    </source>
</evidence>
<dbReference type="InterPro" id="IPR009056">
    <property type="entry name" value="Cyt_c-like_dom"/>
</dbReference>
<comment type="caution">
    <text evidence="9">The sequence shown here is derived from an EMBL/GenBank/DDBJ whole genome shotgun (WGS) entry which is preliminary data.</text>
</comment>
<evidence type="ECO:0000256" key="4">
    <source>
        <dbReference type="ARBA" id="ARBA00022982"/>
    </source>
</evidence>
<dbReference type="PROSITE" id="PS51257">
    <property type="entry name" value="PROKAR_LIPOPROTEIN"/>
    <property type="match status" value="1"/>
</dbReference>
<evidence type="ECO:0000256" key="1">
    <source>
        <dbReference type="ARBA" id="ARBA00022448"/>
    </source>
</evidence>
<dbReference type="Proteomes" id="UP000032067">
    <property type="component" value="Unassembled WGS sequence"/>
</dbReference>
<evidence type="ECO:0000313" key="10">
    <source>
        <dbReference type="Proteomes" id="UP000032067"/>
    </source>
</evidence>
<dbReference type="SUPFAM" id="SSF46626">
    <property type="entry name" value="Cytochrome c"/>
    <property type="match status" value="1"/>
</dbReference>
<evidence type="ECO:0000256" key="7">
    <source>
        <dbReference type="SAM" id="SignalP"/>
    </source>
</evidence>
<comment type="PTM">
    <text evidence="6">Binds 1 heme c group covalently per subunit.</text>
</comment>
<dbReference type="AlphaFoldDB" id="A0A0D0KZK0"/>
<name>A0A0D0KZK0_VARPD</name>
<feature type="binding site" description="covalent" evidence="6">
    <location>
        <position position="33"/>
    </location>
    <ligand>
        <name>heme c</name>
        <dbReference type="ChEBI" id="CHEBI:61717"/>
    </ligand>
</feature>
<reference evidence="9 10" key="1">
    <citation type="submission" date="2014-12" db="EMBL/GenBank/DDBJ databases">
        <title>16Stimator: statistical estimation of ribosomal gene copy numbers from draft genome assemblies.</title>
        <authorList>
            <person name="Perisin M.A."/>
            <person name="Vetter M."/>
            <person name="Gilbert J.A."/>
            <person name="Bergelson J."/>
        </authorList>
    </citation>
    <scope>NUCLEOTIDE SEQUENCE [LARGE SCALE GENOMIC DNA]</scope>
    <source>
        <strain evidence="9 10">MEDvA23</strain>
    </source>
</reference>
<feature type="binding site" description="covalent" evidence="6">
    <location>
        <position position="37"/>
    </location>
    <ligand>
        <name>heme c</name>
        <dbReference type="ChEBI" id="CHEBI:61717"/>
    </ligand>
</feature>
<dbReference type="OrthoDB" id="9814063at2"/>
<keyword evidence="4" id="KW-0249">Electron transport</keyword>
<dbReference type="GO" id="GO:0020037">
    <property type="term" value="F:heme binding"/>
    <property type="evidence" value="ECO:0007669"/>
    <property type="project" value="InterPro"/>
</dbReference>
<dbReference type="EMBL" id="JXQQ01000032">
    <property type="protein sequence ID" value="KIQ31517.1"/>
    <property type="molecule type" value="Genomic_DNA"/>
</dbReference>
<keyword evidence="5 6" id="KW-0408">Iron</keyword>
<keyword evidence="7" id="KW-0732">Signal</keyword>
<feature type="binding site" description="covalent" evidence="6">
    <location>
        <position position="82"/>
    </location>
    <ligand>
        <name>heme c</name>
        <dbReference type="ChEBI" id="CHEBI:61717"/>
    </ligand>
</feature>
<evidence type="ECO:0000256" key="5">
    <source>
        <dbReference type="ARBA" id="ARBA00023004"/>
    </source>
</evidence>
<dbReference type="Gene3D" id="1.10.760.10">
    <property type="entry name" value="Cytochrome c-like domain"/>
    <property type="match status" value="1"/>
</dbReference>
<evidence type="ECO:0000256" key="3">
    <source>
        <dbReference type="ARBA" id="ARBA00022723"/>
    </source>
</evidence>
<evidence type="ECO:0000256" key="2">
    <source>
        <dbReference type="ARBA" id="ARBA00022617"/>
    </source>
</evidence>
<dbReference type="GO" id="GO:0005506">
    <property type="term" value="F:iron ion binding"/>
    <property type="evidence" value="ECO:0007669"/>
    <property type="project" value="InterPro"/>
</dbReference>
<dbReference type="PRINTS" id="PR00606">
    <property type="entry name" value="CYTCHROMECID"/>
</dbReference>
<dbReference type="RefSeq" id="WP_042579626.1">
    <property type="nucleotide sequence ID" value="NZ_JXQQ01000032.1"/>
</dbReference>
<keyword evidence="2 6" id="KW-0349">Heme</keyword>
<evidence type="ECO:0000256" key="6">
    <source>
        <dbReference type="PIRSR" id="PIRSR602324-1"/>
    </source>
</evidence>
<dbReference type="Pfam" id="PF00034">
    <property type="entry name" value="Cytochrom_C"/>
    <property type="match status" value="1"/>
</dbReference>
<dbReference type="PROSITE" id="PS51007">
    <property type="entry name" value="CYTC"/>
    <property type="match status" value="1"/>
</dbReference>
<organism evidence="9 10">
    <name type="scientific">Variovorax paradoxus</name>
    <dbReference type="NCBI Taxonomy" id="34073"/>
    <lineage>
        <taxon>Bacteria</taxon>
        <taxon>Pseudomonadati</taxon>
        <taxon>Pseudomonadota</taxon>
        <taxon>Betaproteobacteria</taxon>
        <taxon>Burkholderiales</taxon>
        <taxon>Comamonadaceae</taxon>
        <taxon>Variovorax</taxon>
    </lineage>
</organism>
<accession>A0A0D0KZK0</accession>
<feature type="chain" id="PRO_5002226642" description="Cytochrome c domain-containing protein" evidence="7">
    <location>
        <begin position="24"/>
        <end position="104"/>
    </location>
</feature>
<dbReference type="GO" id="GO:0009055">
    <property type="term" value="F:electron transfer activity"/>
    <property type="evidence" value="ECO:0007669"/>
    <property type="project" value="InterPro"/>
</dbReference>